<organism evidence="2 3">
    <name type="scientific">Thermoanaerobacterium thermosaccharolyticum</name>
    <name type="common">Clostridium thermosaccharolyticum</name>
    <dbReference type="NCBI Taxonomy" id="1517"/>
    <lineage>
        <taxon>Bacteria</taxon>
        <taxon>Bacillati</taxon>
        <taxon>Bacillota</taxon>
        <taxon>Clostridia</taxon>
        <taxon>Thermoanaerobacterales</taxon>
        <taxon>Thermoanaerobacteraceae</taxon>
        <taxon>Thermoanaerobacterium</taxon>
    </lineage>
</organism>
<evidence type="ECO:0000256" key="1">
    <source>
        <dbReference type="SAM" id="Phobius"/>
    </source>
</evidence>
<dbReference type="Pfam" id="PF07454">
    <property type="entry name" value="SpoIIP"/>
    <property type="match status" value="1"/>
</dbReference>
<evidence type="ECO:0000313" key="2">
    <source>
        <dbReference type="EMBL" id="OXT06125.1"/>
    </source>
</evidence>
<protein>
    <submittedName>
        <fullName evidence="2">Stage II sporulation protein P</fullName>
    </submittedName>
</protein>
<keyword evidence="1" id="KW-0472">Membrane</keyword>
<proteinExistence type="predicted"/>
<dbReference type="InterPro" id="IPR010897">
    <property type="entry name" value="Spore_II_P"/>
</dbReference>
<keyword evidence="1" id="KW-1133">Transmembrane helix</keyword>
<dbReference type="NCBIfam" id="TIGR02867">
    <property type="entry name" value="spore_II_P"/>
    <property type="match status" value="1"/>
</dbReference>
<keyword evidence="1" id="KW-0812">Transmembrane</keyword>
<gene>
    <name evidence="2" type="ORF">CE561_11540</name>
</gene>
<dbReference type="AlphaFoldDB" id="A0A231VD63"/>
<evidence type="ECO:0000313" key="3">
    <source>
        <dbReference type="Proteomes" id="UP000215301"/>
    </source>
</evidence>
<sequence length="395" mass="45151">MYRSSLKYYRIKKISFLILLLFNILFYRWLMTDNIKASSINFVTEAFAEEYNNIDGAFITALNYTMPAVDVSYKTQGFYNRDLTIASMFNLSQNDPLKILKYQIPIISQIDINTNKKASITQLTSNQKDTANKNADNKVTDVVSKNNATAPDKPIANGTTPDKPLILLYHTHTMESYVATEKNKYVATYGYDRTNDLNYNMVRVGDSLANYLMNDYGIGVLHDRAIHDYNYDQSYYNSSLSVKKYLNEYPSIKVTIDLHRDGYGSVMQPGVDSIPVLSNLSNQAYRKKYIMDINGHTAAKVLLIIGSRRTAEMKEDWKKNYEFAKQISDKLNELYPGMSLGIEVHQYAEYNQHFSEKGILIELGSNYNTLEEALNTTPYLAKAIYEVLKDDGLAK</sequence>
<comment type="caution">
    <text evidence="2">The sequence shown here is derived from an EMBL/GenBank/DDBJ whole genome shotgun (WGS) entry which is preliminary data.</text>
</comment>
<reference evidence="2 3" key="1">
    <citation type="submission" date="2017-06" db="EMBL/GenBank/DDBJ databases">
        <title>Isolation and characterization of a thermophilic and butanogenic Thermoanaerobacterium thermosaccharolyticum M5 capable of efficient degradation of hemicellulose.</title>
        <authorList>
            <person name="Xin F."/>
            <person name="Jiang Y."/>
        </authorList>
    </citation>
    <scope>NUCLEOTIDE SEQUENCE [LARGE SCALE GENOMIC DNA]</scope>
    <source>
        <strain evidence="2 3">M5</strain>
    </source>
</reference>
<feature type="transmembrane region" description="Helical" evidence="1">
    <location>
        <begin position="12"/>
        <end position="30"/>
    </location>
</feature>
<dbReference type="RefSeq" id="WP_094046293.1">
    <property type="nucleotide sequence ID" value="NZ_JAQQLU010000002.1"/>
</dbReference>
<accession>A0A231VD63</accession>
<name>A0A231VD63_THETR</name>
<dbReference type="EMBL" id="NKHD01000035">
    <property type="protein sequence ID" value="OXT06125.1"/>
    <property type="molecule type" value="Genomic_DNA"/>
</dbReference>
<dbReference type="Proteomes" id="UP000215301">
    <property type="component" value="Unassembled WGS sequence"/>
</dbReference>